<dbReference type="CDD" id="cd00342">
    <property type="entry name" value="gram_neg_porins"/>
    <property type="match status" value="1"/>
</dbReference>
<dbReference type="Gene3D" id="2.40.160.10">
    <property type="entry name" value="Porin"/>
    <property type="match status" value="1"/>
</dbReference>
<keyword evidence="5" id="KW-0812">Transmembrane</keyword>
<dbReference type="GO" id="GO:0046930">
    <property type="term" value="C:pore complex"/>
    <property type="evidence" value="ECO:0007669"/>
    <property type="project" value="UniProtKB-KW"/>
</dbReference>
<evidence type="ECO:0000256" key="4">
    <source>
        <dbReference type="ARBA" id="ARBA00022452"/>
    </source>
</evidence>
<evidence type="ECO:0000256" key="9">
    <source>
        <dbReference type="ARBA" id="ARBA00023136"/>
    </source>
</evidence>
<comment type="subcellular location">
    <subcellularLocation>
        <location evidence="1">Cell outer membrane</location>
        <topology evidence="1">Multi-pass membrane protein</topology>
    </subcellularLocation>
</comment>
<evidence type="ECO:0000256" key="7">
    <source>
        <dbReference type="ARBA" id="ARBA00023065"/>
    </source>
</evidence>
<keyword evidence="6 11" id="KW-0732">Signal</keyword>
<dbReference type="AlphaFoldDB" id="A0A076PRQ1"/>
<dbReference type="GO" id="GO:0006811">
    <property type="term" value="P:monoatomic ion transport"/>
    <property type="evidence" value="ECO:0007669"/>
    <property type="project" value="UniProtKB-KW"/>
</dbReference>
<keyword evidence="9" id="KW-0472">Membrane</keyword>
<evidence type="ECO:0000313" key="14">
    <source>
        <dbReference type="Proteomes" id="UP000028782"/>
    </source>
</evidence>
<dbReference type="Proteomes" id="UP000028782">
    <property type="component" value="Chromosome"/>
</dbReference>
<evidence type="ECO:0000256" key="11">
    <source>
        <dbReference type="SAM" id="SignalP"/>
    </source>
</evidence>
<evidence type="ECO:0000259" key="12">
    <source>
        <dbReference type="Pfam" id="PF13609"/>
    </source>
</evidence>
<evidence type="ECO:0000256" key="2">
    <source>
        <dbReference type="ARBA" id="ARBA00011233"/>
    </source>
</evidence>
<protein>
    <submittedName>
        <fullName evidence="13">Porin</fullName>
    </submittedName>
</protein>
<reference evidence="13 14" key="1">
    <citation type="journal article" date="2014" name="Genome Announc.">
        <title>Complete Genome Sequence of Polychlorinated Biphenyl Degrader Comamonas testosteroni TK102 (NBRC 109938).</title>
        <authorList>
            <person name="Fukuda K."/>
            <person name="Hosoyama A."/>
            <person name="Tsuchikane K."/>
            <person name="Ohji S."/>
            <person name="Yamazoe A."/>
            <person name="Fujita N."/>
            <person name="Shintani M."/>
            <person name="Kimbara K."/>
        </authorList>
    </citation>
    <scope>NUCLEOTIDE SEQUENCE [LARGE SCALE GENOMIC DNA]</scope>
    <source>
        <strain evidence="13">TK102</strain>
    </source>
</reference>
<keyword evidence="8" id="KW-0626">Porin</keyword>
<dbReference type="KEGG" id="ctes:O987_27290"/>
<name>A0A076PRQ1_COMTE</name>
<gene>
    <name evidence="13" type="ORF">O987_27290</name>
</gene>
<evidence type="ECO:0000256" key="5">
    <source>
        <dbReference type="ARBA" id="ARBA00022692"/>
    </source>
</evidence>
<dbReference type="InterPro" id="IPR002299">
    <property type="entry name" value="Porin_Neis"/>
</dbReference>
<evidence type="ECO:0000256" key="3">
    <source>
        <dbReference type="ARBA" id="ARBA00022448"/>
    </source>
</evidence>
<dbReference type="InterPro" id="IPR023614">
    <property type="entry name" value="Porin_dom_sf"/>
</dbReference>
<dbReference type="PRINTS" id="PR00184">
    <property type="entry name" value="NEISSPPORIN"/>
</dbReference>
<keyword evidence="4" id="KW-1134">Transmembrane beta strand</keyword>
<evidence type="ECO:0000256" key="10">
    <source>
        <dbReference type="ARBA" id="ARBA00023237"/>
    </source>
</evidence>
<dbReference type="Pfam" id="PF13609">
    <property type="entry name" value="Porin_4"/>
    <property type="match status" value="1"/>
</dbReference>
<keyword evidence="3" id="KW-0813">Transport</keyword>
<evidence type="ECO:0000256" key="6">
    <source>
        <dbReference type="ARBA" id="ARBA00022729"/>
    </source>
</evidence>
<dbReference type="GO" id="GO:0015288">
    <property type="term" value="F:porin activity"/>
    <property type="evidence" value="ECO:0007669"/>
    <property type="project" value="UniProtKB-KW"/>
</dbReference>
<feature type="chain" id="PRO_5001716023" evidence="11">
    <location>
        <begin position="26"/>
        <end position="354"/>
    </location>
</feature>
<dbReference type="GO" id="GO:0009279">
    <property type="term" value="C:cell outer membrane"/>
    <property type="evidence" value="ECO:0007669"/>
    <property type="project" value="UniProtKB-SubCell"/>
</dbReference>
<feature type="domain" description="Porin" evidence="12">
    <location>
        <begin position="12"/>
        <end position="321"/>
    </location>
</feature>
<evidence type="ECO:0000313" key="13">
    <source>
        <dbReference type="EMBL" id="AIJ49509.1"/>
    </source>
</evidence>
<dbReference type="InterPro" id="IPR050298">
    <property type="entry name" value="Gram-neg_bact_OMP"/>
</dbReference>
<organism evidence="13 14">
    <name type="scientific">Comamonas testosteroni TK102</name>
    <dbReference type="NCBI Taxonomy" id="1392005"/>
    <lineage>
        <taxon>Bacteria</taxon>
        <taxon>Pseudomonadati</taxon>
        <taxon>Pseudomonadota</taxon>
        <taxon>Betaproteobacteria</taxon>
        <taxon>Burkholderiales</taxon>
        <taxon>Comamonadaceae</taxon>
        <taxon>Comamonas</taxon>
    </lineage>
</organism>
<dbReference type="PANTHER" id="PTHR34501:SF9">
    <property type="entry name" value="MAJOR OUTER MEMBRANE PROTEIN P.IA"/>
    <property type="match status" value="1"/>
</dbReference>
<dbReference type="RefSeq" id="WP_003060445.1">
    <property type="nucleotide sequence ID" value="NZ_CP006704.1"/>
</dbReference>
<keyword evidence="10" id="KW-0998">Cell outer membrane</keyword>
<dbReference type="PROSITE" id="PS51257">
    <property type="entry name" value="PROKAR_LIPOPROTEIN"/>
    <property type="match status" value="1"/>
</dbReference>
<dbReference type="InterPro" id="IPR033900">
    <property type="entry name" value="Gram_neg_porin_domain"/>
</dbReference>
<proteinExistence type="predicted"/>
<evidence type="ECO:0000256" key="1">
    <source>
        <dbReference type="ARBA" id="ARBA00004571"/>
    </source>
</evidence>
<keyword evidence="7" id="KW-0406">Ion transport</keyword>
<dbReference type="HOGENOM" id="CLU_038238_1_0_4"/>
<dbReference type="SUPFAM" id="SSF56935">
    <property type="entry name" value="Porins"/>
    <property type="match status" value="1"/>
</dbReference>
<feature type="signal peptide" evidence="11">
    <location>
        <begin position="1"/>
        <end position="25"/>
    </location>
</feature>
<dbReference type="PANTHER" id="PTHR34501">
    <property type="entry name" value="PROTEIN YDDL-RELATED"/>
    <property type="match status" value="1"/>
</dbReference>
<dbReference type="EMBL" id="CP006704">
    <property type="protein sequence ID" value="AIJ49509.1"/>
    <property type="molecule type" value="Genomic_DNA"/>
</dbReference>
<evidence type="ECO:0000256" key="8">
    <source>
        <dbReference type="ARBA" id="ARBA00023114"/>
    </source>
</evidence>
<sequence>MKSIHTPALGVALACLASLPGAAFAQSKVELFGVVDVGVAHLGGSGASKTGLSTGGANISRLGFRGTEDLGGGLKAGFWLEAGLDVDSGAGKATGGGLNFNRRSTVSLMGNWGEVRLGRDDSATFLNTLIFDPFLTNGVGGTGAFTMLGVPGVPSTGGAPIQISNAVSYFLPQNLGGFYGQVQLAFGEQPSGAPNKREGDYRGLRLGYRQGAFNGALATGRLYGNTSDTNLTANNVGLSYDFGVAKPMLLWASEKRGGTKITAVQLGVTAPLGNGEARASFGHYNLSGSNADWNKISVGYGYNLSKRTQVYGTYAFLKNKGSAAKSIGVQGLSAPGTTPGGNASGLELGIRHFF</sequence>
<accession>A0A076PRQ1</accession>
<comment type="subunit">
    <text evidence="2">Homotrimer.</text>
</comment>